<protein>
    <recommendedName>
        <fullName evidence="3">Nuclease SbcCD subunit C</fullName>
    </recommendedName>
</protein>
<comment type="caution">
    <text evidence="6">The sequence shown here is derived from an EMBL/GenBank/DDBJ whole genome shotgun (WGS) entry which is preliminary data.</text>
</comment>
<keyword evidence="4" id="KW-0175">Coiled coil</keyword>
<dbReference type="Pfam" id="PF13476">
    <property type="entry name" value="AAA_23"/>
    <property type="match status" value="1"/>
</dbReference>
<dbReference type="Proteomes" id="UP000245634">
    <property type="component" value="Unassembled WGS sequence"/>
</dbReference>
<dbReference type="GO" id="GO:0004527">
    <property type="term" value="F:exonuclease activity"/>
    <property type="evidence" value="ECO:0007669"/>
    <property type="project" value="UniProtKB-KW"/>
</dbReference>
<evidence type="ECO:0000313" key="7">
    <source>
        <dbReference type="Proteomes" id="UP000245634"/>
    </source>
</evidence>
<dbReference type="AlphaFoldDB" id="A0A316D9U2"/>
<dbReference type="InterPro" id="IPR038729">
    <property type="entry name" value="Rad50/SbcC_AAA"/>
</dbReference>
<keyword evidence="7" id="KW-1185">Reference proteome</keyword>
<dbReference type="SUPFAM" id="SSF75712">
    <property type="entry name" value="Rad50 coiled-coil Zn hook"/>
    <property type="match status" value="1"/>
</dbReference>
<evidence type="ECO:0000256" key="1">
    <source>
        <dbReference type="ARBA" id="ARBA00006930"/>
    </source>
</evidence>
<dbReference type="PANTHER" id="PTHR32114:SF2">
    <property type="entry name" value="ABC TRANSPORTER ABCH.3"/>
    <property type="match status" value="1"/>
</dbReference>
<accession>A0A316D9U2</accession>
<sequence length="534" mass="61155">MSQKTIRTLRIENFQSHELTEMAFDDGLNVIVGASDHGKSAVIRALRWLLFNEPRGSDFIRVGASQCRVSIELVDGSRVTRERTPSKNRYIVVDASGEEQIYEGFGNSVPKEVSDITGVAKIMLDEDTETVLHLGTQLEPPFLLSETGSIKAKAIGRLNGVHIIDAASRDTSRDLTRLNSEEKQYREQLAEVEQELLQFSDLAYMENILIMLEERQARLKQLGARLENLRRLREQHTRIRGELSSTVHVLEQTQHIERAALRLEQAGAVQSKALRLNQTRNKWTQVRQALTETDHILRVTEQLPQAHVQVERQEQRLAAYRRLSKLAADRESTAMQKSRVDAVLDRTAQLVEAEQRVGRIEQSGQRLTRLRDMSRKHGETGQVLSKIDIVLRRTAQVADAEVRVERLAATRTKSLLLHELLGKKREIDRQMHALTHILERLQKTQHVEFKVEELAMLSDRQKRLHEWQAQIVDVIDRLHKADAYLANNEHELRDMIEQYTAALKESGSCPVCFTPIDEHTTERLVEEFRGGVSE</sequence>
<evidence type="ECO:0000259" key="5">
    <source>
        <dbReference type="Pfam" id="PF13476"/>
    </source>
</evidence>
<evidence type="ECO:0000256" key="4">
    <source>
        <dbReference type="SAM" id="Coils"/>
    </source>
</evidence>
<dbReference type="GO" id="GO:0006302">
    <property type="term" value="P:double-strand break repair"/>
    <property type="evidence" value="ECO:0007669"/>
    <property type="project" value="InterPro"/>
</dbReference>
<keyword evidence="6" id="KW-0378">Hydrolase</keyword>
<dbReference type="InterPro" id="IPR027417">
    <property type="entry name" value="P-loop_NTPase"/>
</dbReference>
<dbReference type="RefSeq" id="WP_109688492.1">
    <property type="nucleotide sequence ID" value="NZ_QGGL01000006.1"/>
</dbReference>
<gene>
    <name evidence="6" type="ORF">C7459_106218</name>
</gene>
<evidence type="ECO:0000256" key="2">
    <source>
        <dbReference type="ARBA" id="ARBA00011322"/>
    </source>
</evidence>
<name>A0A316D9U2_9BACL</name>
<dbReference type="Gene3D" id="3.40.50.300">
    <property type="entry name" value="P-loop containing nucleotide triphosphate hydrolases"/>
    <property type="match status" value="1"/>
</dbReference>
<organism evidence="6 7">
    <name type="scientific">Tumebacillus permanentifrigoris</name>
    <dbReference type="NCBI Taxonomy" id="378543"/>
    <lineage>
        <taxon>Bacteria</taxon>
        <taxon>Bacillati</taxon>
        <taxon>Bacillota</taxon>
        <taxon>Bacilli</taxon>
        <taxon>Bacillales</taxon>
        <taxon>Alicyclobacillaceae</taxon>
        <taxon>Tumebacillus</taxon>
    </lineage>
</organism>
<dbReference type="GO" id="GO:0016887">
    <property type="term" value="F:ATP hydrolysis activity"/>
    <property type="evidence" value="ECO:0007669"/>
    <property type="project" value="InterPro"/>
</dbReference>
<reference evidence="6 7" key="1">
    <citation type="submission" date="2018-05" db="EMBL/GenBank/DDBJ databases">
        <title>Genomic Encyclopedia of Type Strains, Phase IV (KMG-IV): sequencing the most valuable type-strain genomes for metagenomic binning, comparative biology and taxonomic classification.</title>
        <authorList>
            <person name="Goeker M."/>
        </authorList>
    </citation>
    <scope>NUCLEOTIDE SEQUENCE [LARGE SCALE GENOMIC DNA]</scope>
    <source>
        <strain evidence="6 7">DSM 18773</strain>
    </source>
</reference>
<dbReference type="OrthoDB" id="267455at2"/>
<feature type="domain" description="Rad50/SbcC-type AAA" evidence="5">
    <location>
        <begin position="9"/>
        <end position="226"/>
    </location>
</feature>
<evidence type="ECO:0000313" key="6">
    <source>
        <dbReference type="EMBL" id="PWK13938.1"/>
    </source>
</evidence>
<proteinExistence type="inferred from homology"/>
<dbReference type="PANTHER" id="PTHR32114">
    <property type="entry name" value="ABC TRANSPORTER ABCH.3"/>
    <property type="match status" value="1"/>
</dbReference>
<keyword evidence="6" id="KW-0540">Nuclease</keyword>
<feature type="coiled-coil region" evidence="4">
    <location>
        <begin position="175"/>
        <end position="239"/>
    </location>
</feature>
<dbReference type="EMBL" id="QGGL01000006">
    <property type="protein sequence ID" value="PWK13938.1"/>
    <property type="molecule type" value="Genomic_DNA"/>
</dbReference>
<keyword evidence="6" id="KW-0269">Exonuclease</keyword>
<comment type="subunit">
    <text evidence="2">Heterodimer of SbcC and SbcD.</text>
</comment>
<dbReference type="SUPFAM" id="SSF52540">
    <property type="entry name" value="P-loop containing nucleoside triphosphate hydrolases"/>
    <property type="match status" value="1"/>
</dbReference>
<evidence type="ECO:0000256" key="3">
    <source>
        <dbReference type="ARBA" id="ARBA00013368"/>
    </source>
</evidence>
<comment type="similarity">
    <text evidence="1">Belongs to the SMC family. SbcC subfamily.</text>
</comment>